<evidence type="ECO:0000256" key="1">
    <source>
        <dbReference type="SAM" id="MobiDB-lite"/>
    </source>
</evidence>
<protein>
    <recommendedName>
        <fullName evidence="5">Intersectin-EH binding protein Ibp1</fullName>
    </recommendedName>
</protein>
<feature type="compositionally biased region" description="Polar residues" evidence="1">
    <location>
        <begin position="116"/>
        <end position="131"/>
    </location>
</feature>
<keyword evidence="4" id="KW-1185">Reference proteome</keyword>
<gene>
    <name evidence="3" type="ORF">M2272_002779</name>
</gene>
<organism evidence="3 4">
    <name type="scientific">Mycolicibacterium frederiksbergense</name>
    <dbReference type="NCBI Taxonomy" id="117567"/>
    <lineage>
        <taxon>Bacteria</taxon>
        <taxon>Bacillati</taxon>
        <taxon>Actinomycetota</taxon>
        <taxon>Actinomycetes</taxon>
        <taxon>Mycobacteriales</taxon>
        <taxon>Mycobacteriaceae</taxon>
        <taxon>Mycolicibacterium</taxon>
    </lineage>
</organism>
<evidence type="ECO:0000313" key="4">
    <source>
        <dbReference type="Proteomes" id="UP001160130"/>
    </source>
</evidence>
<proteinExistence type="predicted"/>
<name>A0ABT6KZL3_9MYCO</name>
<evidence type="ECO:0000256" key="2">
    <source>
        <dbReference type="SAM" id="SignalP"/>
    </source>
</evidence>
<comment type="caution">
    <text evidence="3">The sequence shown here is derived from an EMBL/GenBank/DDBJ whole genome shotgun (WGS) entry which is preliminary data.</text>
</comment>
<feature type="region of interest" description="Disordered" evidence="1">
    <location>
        <begin position="112"/>
        <end position="131"/>
    </location>
</feature>
<sequence length="131" mass="12789">MAMATFPFSMRRLILAGGFAVAVAAAPAITAFALPMSSGPAVACPSGEEEDLYTGVCVPHTVPNSTSSFSPIAGNPDLPAVNMPGGGGSIPCTGANSGQCIGLAEEAQAQGPAVQAESTVSSSPTVTGHIG</sequence>
<dbReference type="Proteomes" id="UP001160130">
    <property type="component" value="Unassembled WGS sequence"/>
</dbReference>
<accession>A0ABT6KZL3</accession>
<reference evidence="3 4" key="1">
    <citation type="submission" date="2023-04" db="EMBL/GenBank/DDBJ databases">
        <title>Forest soil microbial communities from Buena Vista Peninsula, Colon Province, Panama.</title>
        <authorList>
            <person name="Bouskill N."/>
        </authorList>
    </citation>
    <scope>NUCLEOTIDE SEQUENCE [LARGE SCALE GENOMIC DNA]</scope>
    <source>
        <strain evidence="3 4">AC80</strain>
    </source>
</reference>
<evidence type="ECO:0000313" key="3">
    <source>
        <dbReference type="EMBL" id="MDH6196136.1"/>
    </source>
</evidence>
<keyword evidence="2" id="KW-0732">Signal</keyword>
<feature type="chain" id="PRO_5046862838" description="Intersectin-EH binding protein Ibp1" evidence="2">
    <location>
        <begin position="34"/>
        <end position="131"/>
    </location>
</feature>
<feature type="signal peptide" evidence="2">
    <location>
        <begin position="1"/>
        <end position="33"/>
    </location>
</feature>
<evidence type="ECO:0008006" key="5">
    <source>
        <dbReference type="Google" id="ProtNLM"/>
    </source>
</evidence>
<dbReference type="EMBL" id="JARXVE010000004">
    <property type="protein sequence ID" value="MDH6196136.1"/>
    <property type="molecule type" value="Genomic_DNA"/>
</dbReference>